<gene>
    <name evidence="1" type="ORF">GCM10017772_08400</name>
</gene>
<name>A0A919FKM8_9MICO</name>
<protein>
    <submittedName>
        <fullName evidence="1">Uncharacterized protein</fullName>
    </submittedName>
</protein>
<reference evidence="1" key="1">
    <citation type="journal article" date="2014" name="Int. J. Syst. Evol. Microbiol.">
        <title>Complete genome sequence of Corynebacterium casei LMG S-19264T (=DSM 44701T), isolated from a smear-ripened cheese.</title>
        <authorList>
            <consortium name="US DOE Joint Genome Institute (JGI-PGF)"/>
            <person name="Walter F."/>
            <person name="Albersmeier A."/>
            <person name="Kalinowski J."/>
            <person name="Ruckert C."/>
        </authorList>
    </citation>
    <scope>NUCLEOTIDE SEQUENCE</scope>
    <source>
        <strain evidence="1">CGMCC 4.7398</strain>
    </source>
</reference>
<dbReference type="AlphaFoldDB" id="A0A919FKM8"/>
<evidence type="ECO:0000313" key="2">
    <source>
        <dbReference type="Proteomes" id="UP000627369"/>
    </source>
</evidence>
<dbReference type="EMBL" id="BNAS01000001">
    <property type="protein sequence ID" value="GHH67186.1"/>
    <property type="molecule type" value="Genomic_DNA"/>
</dbReference>
<keyword evidence="2" id="KW-1185">Reference proteome</keyword>
<organism evidence="1 2">
    <name type="scientific">Promicromonospora soli</name>
    <dbReference type="NCBI Taxonomy" id="2035533"/>
    <lineage>
        <taxon>Bacteria</taxon>
        <taxon>Bacillati</taxon>
        <taxon>Actinomycetota</taxon>
        <taxon>Actinomycetes</taxon>
        <taxon>Micrococcales</taxon>
        <taxon>Promicromonosporaceae</taxon>
        <taxon>Promicromonospora</taxon>
    </lineage>
</organism>
<evidence type="ECO:0000313" key="1">
    <source>
        <dbReference type="EMBL" id="GHH67186.1"/>
    </source>
</evidence>
<reference evidence="1" key="2">
    <citation type="submission" date="2020-09" db="EMBL/GenBank/DDBJ databases">
        <authorList>
            <person name="Sun Q."/>
            <person name="Zhou Y."/>
        </authorList>
    </citation>
    <scope>NUCLEOTIDE SEQUENCE</scope>
    <source>
        <strain evidence="1">CGMCC 4.7398</strain>
    </source>
</reference>
<comment type="caution">
    <text evidence="1">The sequence shown here is derived from an EMBL/GenBank/DDBJ whole genome shotgun (WGS) entry which is preliminary data.</text>
</comment>
<accession>A0A919FKM8</accession>
<sequence>MDELAVRPEFRGPEIVDVARAVAIGHTKDGWLDARVIGEALRAGENHPQDLKKVWHHVARWDYAW</sequence>
<proteinExistence type="predicted"/>
<dbReference type="Proteomes" id="UP000627369">
    <property type="component" value="Unassembled WGS sequence"/>
</dbReference>